<accession>A0A845GUG9</accession>
<dbReference type="AlphaFoldDB" id="A0A845GUG9"/>
<proteinExistence type="predicted"/>
<dbReference type="Proteomes" id="UP000447355">
    <property type="component" value="Unassembled WGS sequence"/>
</dbReference>
<organism evidence="2 3">
    <name type="scientific">Duganella vulcania</name>
    <dbReference type="NCBI Taxonomy" id="2692166"/>
    <lineage>
        <taxon>Bacteria</taxon>
        <taxon>Pseudomonadati</taxon>
        <taxon>Pseudomonadota</taxon>
        <taxon>Betaproteobacteria</taxon>
        <taxon>Burkholderiales</taxon>
        <taxon>Oxalobacteraceae</taxon>
        <taxon>Telluria group</taxon>
        <taxon>Duganella</taxon>
    </lineage>
</organism>
<evidence type="ECO:0000313" key="3">
    <source>
        <dbReference type="Proteomes" id="UP000447355"/>
    </source>
</evidence>
<evidence type="ECO:0000259" key="1">
    <source>
        <dbReference type="Pfam" id="PF19502"/>
    </source>
</evidence>
<comment type="caution">
    <text evidence="2">The sequence shown here is derived from an EMBL/GenBank/DDBJ whole genome shotgun (WGS) entry which is preliminary data.</text>
</comment>
<protein>
    <recommendedName>
        <fullName evidence="1">DUF6036 domain-containing protein</fullName>
    </recommendedName>
</protein>
<name>A0A845GUG9_9BURK</name>
<dbReference type="EMBL" id="WWCX01000084">
    <property type="protein sequence ID" value="MYM97701.1"/>
    <property type="molecule type" value="Genomic_DNA"/>
</dbReference>
<reference evidence="2" key="1">
    <citation type="submission" date="2019-12" db="EMBL/GenBank/DDBJ databases">
        <title>Novel species isolated from a subtropical stream in China.</title>
        <authorList>
            <person name="Lu H."/>
        </authorList>
    </citation>
    <scope>NUCLEOTIDE SEQUENCE [LARGE SCALE GENOMIC DNA]</scope>
    <source>
        <strain evidence="2">FT81W</strain>
    </source>
</reference>
<evidence type="ECO:0000313" key="2">
    <source>
        <dbReference type="EMBL" id="MYM97701.1"/>
    </source>
</evidence>
<gene>
    <name evidence="2" type="ORF">GTP90_28015</name>
</gene>
<dbReference type="InterPro" id="IPR045792">
    <property type="entry name" value="DUF6036"/>
</dbReference>
<dbReference type="RefSeq" id="WP_161086590.1">
    <property type="nucleotide sequence ID" value="NZ_WWCX01000084.1"/>
</dbReference>
<feature type="domain" description="DUF6036" evidence="1">
    <location>
        <begin position="28"/>
        <end position="178"/>
    </location>
</feature>
<sequence>MKQTPLGSAILRLFGDLGERLAERNVPADAVRAYLFGGCAVHIYATSRTTSDVDVEFDYQLLHRGDLDLSLQELPFLLYDDPEHGPSQLVYDRKFNTTLCPLHEDYRERSSRLGGESTFDSPLSVWLPCPEDLAITKLGRLSTMDVDDILLLLEQPGASIERFEQLAREAIKYYVGPDLSSHIDYIKRKWSAR</sequence>
<dbReference type="Pfam" id="PF19502">
    <property type="entry name" value="DUF6036"/>
    <property type="match status" value="1"/>
</dbReference>